<dbReference type="InterPro" id="IPR000246">
    <property type="entry name" value="Peptidase_T2"/>
</dbReference>
<name>A0A0B2V3I1_TOXCA</name>
<dbReference type="EMBL" id="JPKZ01002567">
    <property type="protein sequence ID" value="KHN76103.1"/>
    <property type="molecule type" value="Genomic_DNA"/>
</dbReference>
<accession>A0A0B2V3I1</accession>
<comment type="similarity">
    <text evidence="1">Belongs to the Ntn-hydrolase family.</text>
</comment>
<keyword evidence="5" id="KW-1185">Reference proteome</keyword>
<evidence type="ECO:0000256" key="3">
    <source>
        <dbReference type="PIRSR" id="PIRSR600246-3"/>
    </source>
</evidence>
<dbReference type="InterPro" id="IPR037464">
    <property type="entry name" value="Taspase1"/>
</dbReference>
<evidence type="ECO:0000313" key="5">
    <source>
        <dbReference type="Proteomes" id="UP000031036"/>
    </source>
</evidence>
<dbReference type="GO" id="GO:0005737">
    <property type="term" value="C:cytoplasm"/>
    <property type="evidence" value="ECO:0007669"/>
    <property type="project" value="TreeGrafter"/>
</dbReference>
<proteinExistence type="inferred from homology"/>
<evidence type="ECO:0000313" key="4">
    <source>
        <dbReference type="EMBL" id="KHN76103.1"/>
    </source>
</evidence>
<reference evidence="4 5" key="1">
    <citation type="submission" date="2014-11" db="EMBL/GenBank/DDBJ databases">
        <title>Genetic blueprint of the zoonotic pathogen Toxocara canis.</title>
        <authorList>
            <person name="Zhu X.-Q."/>
            <person name="Korhonen P.K."/>
            <person name="Cai H."/>
            <person name="Young N.D."/>
            <person name="Nejsum P."/>
            <person name="von Samson-Himmelstjerna G."/>
            <person name="Boag P.R."/>
            <person name="Tan P."/>
            <person name="Li Q."/>
            <person name="Min J."/>
            <person name="Yang Y."/>
            <person name="Wang X."/>
            <person name="Fang X."/>
            <person name="Hall R.S."/>
            <person name="Hofmann A."/>
            <person name="Sternberg P.W."/>
            <person name="Jex A.R."/>
            <person name="Gasser R.B."/>
        </authorList>
    </citation>
    <scope>NUCLEOTIDE SEQUENCE [LARGE SCALE GENOMIC DNA]</scope>
    <source>
        <strain evidence="4">PN_DK_2014</strain>
    </source>
</reference>
<dbReference type="SUPFAM" id="SSF56235">
    <property type="entry name" value="N-terminal nucleophile aminohydrolases (Ntn hydrolases)"/>
    <property type="match status" value="1"/>
</dbReference>
<dbReference type="Proteomes" id="UP000031036">
    <property type="component" value="Unassembled WGS sequence"/>
</dbReference>
<feature type="active site" description="Nucleophile" evidence="2">
    <location>
        <position position="154"/>
    </location>
</feature>
<protein>
    <submittedName>
        <fullName evidence="4">Threonine aspartase 1</fullName>
    </submittedName>
</protein>
<dbReference type="OrthoDB" id="77601at2759"/>
<gene>
    <name evidence="4" type="primary">TASP1</name>
    <name evidence="4" type="ORF">Tcan_05154</name>
</gene>
<dbReference type="InterPro" id="IPR029055">
    <property type="entry name" value="Ntn_hydrolases_N"/>
</dbReference>
<organism evidence="4 5">
    <name type="scientific">Toxocara canis</name>
    <name type="common">Canine roundworm</name>
    <dbReference type="NCBI Taxonomy" id="6265"/>
    <lineage>
        <taxon>Eukaryota</taxon>
        <taxon>Metazoa</taxon>
        <taxon>Ecdysozoa</taxon>
        <taxon>Nematoda</taxon>
        <taxon>Chromadorea</taxon>
        <taxon>Rhabditida</taxon>
        <taxon>Spirurina</taxon>
        <taxon>Ascaridomorpha</taxon>
        <taxon>Ascaridoidea</taxon>
        <taxon>Toxocaridae</taxon>
        <taxon>Toxocara</taxon>
    </lineage>
</organism>
<dbReference type="STRING" id="6265.A0A0B2V3I1"/>
<feature type="site" description="Cleavage; by autolysis" evidence="3">
    <location>
        <begin position="153"/>
        <end position="154"/>
    </location>
</feature>
<dbReference type="GO" id="GO:0004298">
    <property type="term" value="F:threonine-type endopeptidase activity"/>
    <property type="evidence" value="ECO:0007669"/>
    <property type="project" value="InterPro"/>
</dbReference>
<dbReference type="PANTHER" id="PTHR10188">
    <property type="entry name" value="L-ASPARAGINASE"/>
    <property type="match status" value="1"/>
</dbReference>
<evidence type="ECO:0000256" key="1">
    <source>
        <dbReference type="ARBA" id="ARBA00010872"/>
    </source>
</evidence>
<dbReference type="Pfam" id="PF01112">
    <property type="entry name" value="Asparaginase_2"/>
    <property type="match status" value="1"/>
</dbReference>
<dbReference type="AlphaFoldDB" id="A0A0B2V3I1"/>
<dbReference type="OMA" id="ACEAAIM"/>
<dbReference type="CDD" id="cd04514">
    <property type="entry name" value="Taspase1_like"/>
    <property type="match status" value="1"/>
</dbReference>
<dbReference type="GO" id="GO:0051604">
    <property type="term" value="P:protein maturation"/>
    <property type="evidence" value="ECO:0007669"/>
    <property type="project" value="TreeGrafter"/>
</dbReference>
<sequence>MAVPFVAVHAGAGTHRFPLDGLCSKAVKVCKGDIVHAIKVLEDDSCTNAGLGSNLTIDGHVECEAAFFSSNLGAVSRIRNPIVAAYQLAKEQATTRDQQLIAPSVLVAHGAEQWAGSKGIEMCDPSELIVQRSLAEWNDAKSLVARESGEQLDTVGAVSVKIDGECNAGCSSGGIMLKRSGRLGHTSQVGGAIWAEQRASRSVAVSLSGCDLKRRELIAFHNTEHLPFAFNDDTSVRKCFSKRISGSSFIIHSFPSYFQYENVRNVD</sequence>
<evidence type="ECO:0000256" key="2">
    <source>
        <dbReference type="PIRSR" id="PIRSR600246-1"/>
    </source>
</evidence>
<dbReference type="Gene3D" id="3.60.20.30">
    <property type="entry name" value="(Glycosyl)asparaginase"/>
    <property type="match status" value="1"/>
</dbReference>
<dbReference type="PANTHER" id="PTHR10188:SF8">
    <property type="entry name" value="THREONINE ASPARTASE 1"/>
    <property type="match status" value="1"/>
</dbReference>
<comment type="caution">
    <text evidence="4">The sequence shown here is derived from an EMBL/GenBank/DDBJ whole genome shotgun (WGS) entry which is preliminary data.</text>
</comment>